<dbReference type="InterPro" id="IPR004001">
    <property type="entry name" value="Actin_CS"/>
</dbReference>
<comment type="similarity">
    <text evidence="7">Belongs to the actin family.</text>
</comment>
<dbReference type="SUPFAM" id="SSF53067">
    <property type="entry name" value="Actin-like ATPase domain"/>
    <property type="match status" value="4"/>
</dbReference>
<comment type="caution">
    <text evidence="8">The sequence shown here is derived from an EMBL/GenBank/DDBJ whole genome shotgun (WGS) entry which is preliminary data.</text>
</comment>
<evidence type="ECO:0000313" key="9">
    <source>
        <dbReference type="Proteomes" id="UP000663868"/>
    </source>
</evidence>
<evidence type="ECO:0000313" key="8">
    <source>
        <dbReference type="EMBL" id="CAF3823788.1"/>
    </source>
</evidence>
<dbReference type="FunFam" id="3.30.420.40:FF:000058">
    <property type="entry name" value="Putative actin-related protein 5"/>
    <property type="match status" value="2"/>
</dbReference>
<dbReference type="GO" id="GO:0005856">
    <property type="term" value="C:cytoskeleton"/>
    <property type="evidence" value="ECO:0007669"/>
    <property type="project" value="UniProtKB-SubCell"/>
</dbReference>
<dbReference type="Gene3D" id="3.30.420.40">
    <property type="match status" value="4"/>
</dbReference>
<evidence type="ECO:0000256" key="6">
    <source>
        <dbReference type="ARBA" id="ARBA00023212"/>
    </source>
</evidence>
<evidence type="ECO:0000256" key="4">
    <source>
        <dbReference type="ARBA" id="ARBA00022741"/>
    </source>
</evidence>
<keyword evidence="3" id="KW-0963">Cytoplasm</keyword>
<organism evidence="8 9">
    <name type="scientific">Adineta steineri</name>
    <dbReference type="NCBI Taxonomy" id="433720"/>
    <lineage>
        <taxon>Eukaryota</taxon>
        <taxon>Metazoa</taxon>
        <taxon>Spiralia</taxon>
        <taxon>Gnathifera</taxon>
        <taxon>Rotifera</taxon>
        <taxon>Eurotatoria</taxon>
        <taxon>Bdelloidea</taxon>
        <taxon>Adinetida</taxon>
        <taxon>Adinetidae</taxon>
        <taxon>Adineta</taxon>
    </lineage>
</organism>
<keyword evidence="5" id="KW-0067">ATP-binding</keyword>
<dbReference type="PROSITE" id="PS01132">
    <property type="entry name" value="ACTINS_ACT_LIKE"/>
    <property type="match status" value="1"/>
</dbReference>
<sequence length="748" mass="84956">MSFTYDDETRPIVIDNGSSIIKAGFAGDDVPQVVLQNVIRHRRHNSSQSDTSDSDYYIANKLFKDKDTSLMCSYPMEHGIVTNWDDMEKIWHHIFVSELRVKPEEHPILLTEALLNPLGNREKMTQILFEHFHVPAMYVSTQSILSLYFLGRTSGIVVESGDGVTQIIPIDEGYRITNAVSRLDIAGRDLTNWMARLLAERGYSFATAAEREIVRDIKEKHTYVALDFEQEMATAKDSKKIKQTYHLPDGQEITIDNERFRCPEALFQPRMIGQQELGIVELLHSSIMKCEVDLRSTFYYTILVCGGNTMIPGFINRMQKEMRAKVASDKKVRVVDAPGRQYSAWIGGSIFASISAFQSAWISKQEYDEFGPSIVHRKPVVIDNGSSIIKAGFAGDDVPQVIFPNVIHHRRHNSSQSDTSQSDYFVGNKLFKDRDTSLNCSYPMEHGIVTNWDDMEKIWHHIFVSELRIKPEEHPVLLIEALLNPIGNREKMTQILFEHFHVPAMYVAMQNILSLYFLGRTSGIVVESGDGVTQIMPINEGYALPQAISRLDIAGRDLTTWLARLLAERGYSFATAAEREIVRDIKEKHTYVALDFEQELATAKHSKKIKQTYHLPDGQELTIDSERFQCPEALFQPTMIGQQELGIAELLYNSLMKCEVHIRSHFCCNIILSGGNTMFPGFADRMQKEMKAKVPSSERVKTVASPEREYSAWIGGSILASLSTFQAMWISKEEYDESGPSIVHRKCL</sequence>
<dbReference type="FunFam" id="3.30.420.40:FF:000148">
    <property type="entry name" value="Actin, alpha skeletal muscle"/>
    <property type="match status" value="2"/>
</dbReference>
<keyword evidence="4" id="KW-0547">Nucleotide-binding</keyword>
<dbReference type="Pfam" id="PF00022">
    <property type="entry name" value="Actin"/>
    <property type="match status" value="1"/>
</dbReference>
<name>A0A819DH70_9BILA</name>
<proteinExistence type="inferred from homology"/>
<evidence type="ECO:0000256" key="5">
    <source>
        <dbReference type="ARBA" id="ARBA00022840"/>
    </source>
</evidence>
<comment type="subcellular location">
    <subcellularLocation>
        <location evidence="2">Cytoplasm</location>
        <location evidence="2">Cytoskeleton</location>
    </subcellularLocation>
</comment>
<comment type="function">
    <text evidence="1">Actins are highly conserved proteins that are involved in various types of cell motility and are ubiquitously expressed in all eukaryotic cells.</text>
</comment>
<evidence type="ECO:0000256" key="1">
    <source>
        <dbReference type="ARBA" id="ARBA00003520"/>
    </source>
</evidence>
<dbReference type="PRINTS" id="PR00190">
    <property type="entry name" value="ACTIN"/>
</dbReference>
<dbReference type="GO" id="GO:0005524">
    <property type="term" value="F:ATP binding"/>
    <property type="evidence" value="ECO:0007669"/>
    <property type="project" value="UniProtKB-KW"/>
</dbReference>
<dbReference type="InterPro" id="IPR043129">
    <property type="entry name" value="ATPase_NBD"/>
</dbReference>
<dbReference type="FunFam" id="3.90.640.10:FF:000047">
    <property type="entry name" value="Actin, alpha skeletal muscle"/>
    <property type="match status" value="2"/>
</dbReference>
<gene>
    <name evidence="8" type="ORF">KXQ929_LOCUS18411</name>
</gene>
<dbReference type="Proteomes" id="UP000663868">
    <property type="component" value="Unassembled WGS sequence"/>
</dbReference>
<dbReference type="EMBL" id="CAJOBB010001198">
    <property type="protein sequence ID" value="CAF3823788.1"/>
    <property type="molecule type" value="Genomic_DNA"/>
</dbReference>
<dbReference type="InterPro" id="IPR020902">
    <property type="entry name" value="Actin/actin-like_CS"/>
</dbReference>
<dbReference type="PROSITE" id="PS00432">
    <property type="entry name" value="ACTINS_2"/>
    <property type="match status" value="2"/>
</dbReference>
<dbReference type="Gene3D" id="3.90.640.10">
    <property type="entry name" value="Actin, Chain A, domain 4"/>
    <property type="match status" value="2"/>
</dbReference>
<evidence type="ECO:0008006" key="10">
    <source>
        <dbReference type="Google" id="ProtNLM"/>
    </source>
</evidence>
<keyword evidence="6" id="KW-0206">Cytoskeleton</keyword>
<accession>A0A819DH70</accession>
<dbReference type="AlphaFoldDB" id="A0A819DH70"/>
<evidence type="ECO:0000256" key="7">
    <source>
        <dbReference type="RuleBase" id="RU000487"/>
    </source>
</evidence>
<evidence type="ECO:0000256" key="3">
    <source>
        <dbReference type="ARBA" id="ARBA00022490"/>
    </source>
</evidence>
<dbReference type="PANTHER" id="PTHR11937">
    <property type="entry name" value="ACTIN"/>
    <property type="match status" value="1"/>
</dbReference>
<dbReference type="InterPro" id="IPR004000">
    <property type="entry name" value="Actin"/>
</dbReference>
<protein>
    <recommendedName>
        <fullName evidence="10">Actin</fullName>
    </recommendedName>
</protein>
<evidence type="ECO:0000256" key="2">
    <source>
        <dbReference type="ARBA" id="ARBA00004245"/>
    </source>
</evidence>
<reference evidence="8" key="1">
    <citation type="submission" date="2021-02" db="EMBL/GenBank/DDBJ databases">
        <authorList>
            <person name="Nowell W R."/>
        </authorList>
    </citation>
    <scope>NUCLEOTIDE SEQUENCE</scope>
</reference>
<dbReference type="SMART" id="SM00268">
    <property type="entry name" value="ACTIN"/>
    <property type="match status" value="2"/>
</dbReference>